<feature type="compositionally biased region" description="Low complexity" evidence="6">
    <location>
        <begin position="9"/>
        <end position="20"/>
    </location>
</feature>
<feature type="compositionally biased region" description="Basic and acidic residues" evidence="6">
    <location>
        <begin position="424"/>
        <end position="440"/>
    </location>
</feature>
<dbReference type="PANTHER" id="PTHR46481">
    <property type="entry name" value="ZINC FINGER BED DOMAIN-CONTAINING PROTEIN 4"/>
    <property type="match status" value="1"/>
</dbReference>
<proteinExistence type="predicted"/>
<name>A0A409X577_9AGAR</name>
<evidence type="ECO:0000256" key="4">
    <source>
        <dbReference type="ARBA" id="ARBA00022833"/>
    </source>
</evidence>
<dbReference type="SUPFAM" id="SSF140996">
    <property type="entry name" value="Hermes dimerisation domain"/>
    <property type="match status" value="1"/>
</dbReference>
<keyword evidence="2" id="KW-0479">Metal-binding</keyword>
<dbReference type="STRING" id="231916.A0A409X577"/>
<comment type="subcellular location">
    <subcellularLocation>
        <location evidence="1">Nucleus</location>
    </subcellularLocation>
</comment>
<dbReference type="SUPFAM" id="SSF53098">
    <property type="entry name" value="Ribonuclease H-like"/>
    <property type="match status" value="1"/>
</dbReference>
<keyword evidence="5" id="KW-0539">Nucleus</keyword>
<gene>
    <name evidence="7" type="ORF">CVT26_001954</name>
</gene>
<evidence type="ECO:0000313" key="8">
    <source>
        <dbReference type="Proteomes" id="UP000284706"/>
    </source>
</evidence>
<evidence type="ECO:0000256" key="5">
    <source>
        <dbReference type="ARBA" id="ARBA00023242"/>
    </source>
</evidence>
<feature type="region of interest" description="Disordered" evidence="6">
    <location>
        <begin position="84"/>
        <end position="103"/>
    </location>
</feature>
<dbReference type="PANTHER" id="PTHR46481:SF10">
    <property type="entry name" value="ZINC FINGER BED DOMAIN-CONTAINING PROTEIN 39"/>
    <property type="match status" value="1"/>
</dbReference>
<evidence type="ECO:0000256" key="1">
    <source>
        <dbReference type="ARBA" id="ARBA00004123"/>
    </source>
</evidence>
<dbReference type="GO" id="GO:0005634">
    <property type="term" value="C:nucleus"/>
    <property type="evidence" value="ECO:0007669"/>
    <property type="project" value="UniProtKB-SubCell"/>
</dbReference>
<organism evidence="7 8">
    <name type="scientific">Gymnopilus dilepis</name>
    <dbReference type="NCBI Taxonomy" id="231916"/>
    <lineage>
        <taxon>Eukaryota</taxon>
        <taxon>Fungi</taxon>
        <taxon>Dikarya</taxon>
        <taxon>Basidiomycota</taxon>
        <taxon>Agaricomycotina</taxon>
        <taxon>Agaricomycetes</taxon>
        <taxon>Agaricomycetidae</taxon>
        <taxon>Agaricales</taxon>
        <taxon>Agaricineae</taxon>
        <taxon>Hymenogastraceae</taxon>
        <taxon>Gymnopilus</taxon>
    </lineage>
</organism>
<protein>
    <submittedName>
        <fullName evidence="7">Uncharacterized protein</fullName>
    </submittedName>
</protein>
<keyword evidence="4" id="KW-0862">Zinc</keyword>
<keyword evidence="3" id="KW-0863">Zinc-finger</keyword>
<feature type="compositionally biased region" description="Basic and acidic residues" evidence="6">
    <location>
        <begin position="88"/>
        <end position="103"/>
    </location>
</feature>
<accession>A0A409X577</accession>
<evidence type="ECO:0000256" key="2">
    <source>
        <dbReference type="ARBA" id="ARBA00022723"/>
    </source>
</evidence>
<feature type="region of interest" description="Disordered" evidence="6">
    <location>
        <begin position="44"/>
        <end position="76"/>
    </location>
</feature>
<keyword evidence="8" id="KW-1185">Reference proteome</keyword>
<feature type="region of interest" description="Disordered" evidence="6">
    <location>
        <begin position="1"/>
        <end position="20"/>
    </location>
</feature>
<dbReference type="InterPro" id="IPR012337">
    <property type="entry name" value="RNaseH-like_sf"/>
</dbReference>
<dbReference type="InterPro" id="IPR052035">
    <property type="entry name" value="ZnF_BED_domain_contain"/>
</dbReference>
<sequence length="481" mass="53650">MAKGKKADAASTTSKKSVASSLKSLLSTLKKKASTAVTATKRKAANIFSPKAKKKKTAHSPAADDGAASDSSISSDSDVVELISSNATKEKPAGKPKVTEEDRKELENMMCSWKSPIYSFYEPIPTVEYIETPDHRWRKYLCNRYLDSPTDRTSTGNLGKHAKICWGPEVYGMAMQLECGTIGEARTQVLKPFNASGTITASFKQAGKGKVTYMARNHTKAEIKVAIVCWLSECIRPFKIVEDCGFQCLMKTGWPELYIPSASTISRDVKIAFVRSCKKIAKFRQTSPNHHAFVAVTATIERKGKLLTFVLDVVEVAKLHNGLNLAIEFQKILHEFGIEHKILSVTCDNASNNNTMVTEMHDRIPAFNKVNRMRCFLHILNLVAKSMLKQFELPAKKETNFTDEEREVLGDLVGLSEGLMAEESATRSEEERDVDSYKIPDEDEEDEEDWVDEIELTPEEVKELQEKTLPVTRVLVKVSGQ</sequence>
<dbReference type="InParanoid" id="A0A409X577"/>
<dbReference type="AlphaFoldDB" id="A0A409X577"/>
<dbReference type="EMBL" id="NHYE01004202">
    <property type="protein sequence ID" value="PPQ85854.1"/>
    <property type="molecule type" value="Genomic_DNA"/>
</dbReference>
<dbReference type="Proteomes" id="UP000284706">
    <property type="component" value="Unassembled WGS sequence"/>
</dbReference>
<evidence type="ECO:0000256" key="3">
    <source>
        <dbReference type="ARBA" id="ARBA00022771"/>
    </source>
</evidence>
<comment type="caution">
    <text evidence="7">The sequence shown here is derived from an EMBL/GenBank/DDBJ whole genome shotgun (WGS) entry which is preliminary data.</text>
</comment>
<dbReference type="OrthoDB" id="2687121at2759"/>
<reference evidence="7 8" key="1">
    <citation type="journal article" date="2018" name="Evol. Lett.">
        <title>Horizontal gene cluster transfer increased hallucinogenic mushroom diversity.</title>
        <authorList>
            <person name="Reynolds H.T."/>
            <person name="Vijayakumar V."/>
            <person name="Gluck-Thaler E."/>
            <person name="Korotkin H.B."/>
            <person name="Matheny P.B."/>
            <person name="Slot J.C."/>
        </authorList>
    </citation>
    <scope>NUCLEOTIDE SEQUENCE [LARGE SCALE GENOMIC DNA]</scope>
    <source>
        <strain evidence="7 8">SRW20</strain>
    </source>
</reference>
<feature type="compositionally biased region" description="Low complexity" evidence="6">
    <location>
        <begin position="59"/>
        <end position="76"/>
    </location>
</feature>
<feature type="compositionally biased region" description="Acidic residues" evidence="6">
    <location>
        <begin position="441"/>
        <end position="450"/>
    </location>
</feature>
<dbReference type="GO" id="GO:0008270">
    <property type="term" value="F:zinc ion binding"/>
    <property type="evidence" value="ECO:0007669"/>
    <property type="project" value="UniProtKB-KW"/>
</dbReference>
<evidence type="ECO:0000313" key="7">
    <source>
        <dbReference type="EMBL" id="PPQ85854.1"/>
    </source>
</evidence>
<feature type="region of interest" description="Disordered" evidence="6">
    <location>
        <begin position="420"/>
        <end position="450"/>
    </location>
</feature>
<evidence type="ECO:0000256" key="6">
    <source>
        <dbReference type="SAM" id="MobiDB-lite"/>
    </source>
</evidence>